<evidence type="ECO:0000313" key="4">
    <source>
        <dbReference type="Proteomes" id="UP000282321"/>
    </source>
</evidence>
<comment type="similarity">
    <text evidence="1 2">Belongs to the Iojap/RsfS family.</text>
</comment>
<dbReference type="InterPro" id="IPR004394">
    <property type="entry name" value="Iojap/RsfS/C7orf30"/>
</dbReference>
<organism evidence="3 4">
    <name type="scientific">candidate division TA06 bacterium</name>
    <dbReference type="NCBI Taxonomy" id="2250710"/>
    <lineage>
        <taxon>Bacteria</taxon>
        <taxon>Bacteria division TA06</taxon>
    </lineage>
</organism>
<name>A0A660S8E7_UNCT6</name>
<evidence type="ECO:0000313" key="3">
    <source>
        <dbReference type="EMBL" id="RKX66627.1"/>
    </source>
</evidence>
<dbReference type="EMBL" id="QNBC01000037">
    <property type="protein sequence ID" value="RKX66627.1"/>
    <property type="molecule type" value="Genomic_DNA"/>
</dbReference>
<gene>
    <name evidence="2 3" type="primary">rsfS</name>
    <name evidence="3" type="ORF">DRP44_03715</name>
</gene>
<dbReference type="SUPFAM" id="SSF81301">
    <property type="entry name" value="Nucleotidyltransferase"/>
    <property type="match status" value="1"/>
</dbReference>
<dbReference type="GO" id="GO:0005737">
    <property type="term" value="C:cytoplasm"/>
    <property type="evidence" value="ECO:0007669"/>
    <property type="project" value="UniProtKB-SubCell"/>
</dbReference>
<dbReference type="NCBIfam" id="TIGR00090">
    <property type="entry name" value="rsfS_iojap_ybeB"/>
    <property type="match status" value="1"/>
</dbReference>
<proteinExistence type="inferred from homology"/>
<protein>
    <recommendedName>
        <fullName evidence="2">Ribosomal silencing factor RsfS</fullName>
    </recommendedName>
</protein>
<dbReference type="Proteomes" id="UP000282321">
    <property type="component" value="Unassembled WGS sequence"/>
</dbReference>
<dbReference type="HAMAP" id="MF_01477">
    <property type="entry name" value="Iojap_RsfS"/>
    <property type="match status" value="1"/>
</dbReference>
<dbReference type="Gene3D" id="3.30.460.10">
    <property type="entry name" value="Beta Polymerase, domain 2"/>
    <property type="match status" value="1"/>
</dbReference>
<accession>A0A660S8E7</accession>
<keyword evidence="2" id="KW-0963">Cytoplasm</keyword>
<dbReference type="AlphaFoldDB" id="A0A660S8E7"/>
<dbReference type="PANTHER" id="PTHR21043:SF0">
    <property type="entry name" value="MITOCHONDRIAL ASSEMBLY OF RIBOSOMAL LARGE SUBUNIT PROTEIN 1"/>
    <property type="match status" value="1"/>
</dbReference>
<sequence length="122" mass="14387">MVTKEKTKNRDMLEKIITYANEKKPDLIKIMNVGKITSLTDYFVIIKGSSNIHLRSIADNIKKKMKENGQNVWHMEGYENAKWILMDYVDIVIHIFDEETYYYYDIESLWGNAEVETLKTGE</sequence>
<dbReference type="Pfam" id="PF02410">
    <property type="entry name" value="RsfS"/>
    <property type="match status" value="1"/>
</dbReference>
<reference evidence="3 4" key="1">
    <citation type="submission" date="2018-06" db="EMBL/GenBank/DDBJ databases">
        <title>Extensive metabolic versatility and redundancy in microbially diverse, dynamic hydrothermal sediments.</title>
        <authorList>
            <person name="Dombrowski N."/>
            <person name="Teske A."/>
            <person name="Baker B.J."/>
        </authorList>
    </citation>
    <scope>NUCLEOTIDE SEQUENCE [LARGE SCALE GENOMIC DNA]</scope>
    <source>
        <strain evidence="3">B35_G9</strain>
    </source>
</reference>
<dbReference type="InterPro" id="IPR043519">
    <property type="entry name" value="NT_sf"/>
</dbReference>
<comment type="caution">
    <text evidence="3">The sequence shown here is derived from an EMBL/GenBank/DDBJ whole genome shotgun (WGS) entry which is preliminary data.</text>
</comment>
<dbReference type="GO" id="GO:0017148">
    <property type="term" value="P:negative regulation of translation"/>
    <property type="evidence" value="ECO:0007669"/>
    <property type="project" value="UniProtKB-UniRule"/>
</dbReference>
<evidence type="ECO:0000256" key="2">
    <source>
        <dbReference type="HAMAP-Rule" id="MF_01477"/>
    </source>
</evidence>
<keyword evidence="2" id="KW-0678">Repressor</keyword>
<evidence type="ECO:0000256" key="1">
    <source>
        <dbReference type="ARBA" id="ARBA00010574"/>
    </source>
</evidence>
<dbReference type="PANTHER" id="PTHR21043">
    <property type="entry name" value="IOJAP SUPERFAMILY ORTHOLOG"/>
    <property type="match status" value="1"/>
</dbReference>
<comment type="subcellular location">
    <subcellularLocation>
        <location evidence="2">Cytoplasm</location>
    </subcellularLocation>
</comment>
<keyword evidence="2" id="KW-0810">Translation regulation</keyword>
<dbReference type="GO" id="GO:0090071">
    <property type="term" value="P:negative regulation of ribosome biogenesis"/>
    <property type="evidence" value="ECO:0007669"/>
    <property type="project" value="UniProtKB-UniRule"/>
</dbReference>
<comment type="subunit">
    <text evidence="2">Interacts with ribosomal protein uL14 (rplN).</text>
</comment>
<dbReference type="GO" id="GO:0042256">
    <property type="term" value="P:cytosolic ribosome assembly"/>
    <property type="evidence" value="ECO:0007669"/>
    <property type="project" value="UniProtKB-UniRule"/>
</dbReference>
<comment type="function">
    <text evidence="2">Functions as a ribosomal silencing factor. Interacts with ribosomal protein uL14 (rplN), blocking formation of intersubunit bridge B8. Prevents association of the 30S and 50S ribosomal subunits and the formation of functional ribosomes, thus repressing translation.</text>
</comment>
<dbReference type="GO" id="GO:0043023">
    <property type="term" value="F:ribosomal large subunit binding"/>
    <property type="evidence" value="ECO:0007669"/>
    <property type="project" value="TreeGrafter"/>
</dbReference>